<protein>
    <submittedName>
        <fullName evidence="7">BTB/POZ domain-containing protein</fullName>
    </submittedName>
</protein>
<evidence type="ECO:0000256" key="4">
    <source>
        <dbReference type="SAM" id="Coils"/>
    </source>
</evidence>
<keyword evidence="4" id="KW-0175">Coiled coil</keyword>
<evidence type="ECO:0000259" key="6">
    <source>
        <dbReference type="PROSITE" id="PS51649"/>
    </source>
</evidence>
<dbReference type="Gene3D" id="3.30.710.10">
    <property type="entry name" value="Potassium Channel Kv1.1, Chain A"/>
    <property type="match status" value="1"/>
</dbReference>
<accession>A0A2I0AN67</accession>
<dbReference type="InterPro" id="IPR011333">
    <property type="entry name" value="SKP1/BTB/POZ_sf"/>
</dbReference>
<dbReference type="OrthoDB" id="624345at2759"/>
<feature type="region of interest" description="Disordered" evidence="5">
    <location>
        <begin position="609"/>
        <end position="633"/>
    </location>
</feature>
<organism evidence="7 8">
    <name type="scientific">Apostasia shenzhenica</name>
    <dbReference type="NCBI Taxonomy" id="1088818"/>
    <lineage>
        <taxon>Eukaryota</taxon>
        <taxon>Viridiplantae</taxon>
        <taxon>Streptophyta</taxon>
        <taxon>Embryophyta</taxon>
        <taxon>Tracheophyta</taxon>
        <taxon>Spermatophyta</taxon>
        <taxon>Magnoliopsida</taxon>
        <taxon>Liliopsida</taxon>
        <taxon>Asparagales</taxon>
        <taxon>Orchidaceae</taxon>
        <taxon>Apostasioideae</taxon>
        <taxon>Apostasia</taxon>
    </lineage>
</organism>
<reference evidence="7 8" key="1">
    <citation type="journal article" date="2017" name="Nature">
        <title>The Apostasia genome and the evolution of orchids.</title>
        <authorList>
            <person name="Zhang G.Q."/>
            <person name="Liu K.W."/>
            <person name="Li Z."/>
            <person name="Lohaus R."/>
            <person name="Hsiao Y.Y."/>
            <person name="Niu S.C."/>
            <person name="Wang J.Y."/>
            <person name="Lin Y.C."/>
            <person name="Xu Q."/>
            <person name="Chen L.J."/>
            <person name="Yoshida K."/>
            <person name="Fujiwara S."/>
            <person name="Wang Z.W."/>
            <person name="Zhang Y.Q."/>
            <person name="Mitsuda N."/>
            <person name="Wang M."/>
            <person name="Liu G.H."/>
            <person name="Pecoraro L."/>
            <person name="Huang H.X."/>
            <person name="Xiao X.J."/>
            <person name="Lin M."/>
            <person name="Wu X.Y."/>
            <person name="Wu W.L."/>
            <person name="Chen Y.Y."/>
            <person name="Chang S.B."/>
            <person name="Sakamoto S."/>
            <person name="Ohme-Takagi M."/>
            <person name="Yagi M."/>
            <person name="Zeng S.J."/>
            <person name="Shen C.Y."/>
            <person name="Yeh C.M."/>
            <person name="Luo Y.B."/>
            <person name="Tsai W.C."/>
            <person name="Van de Peer Y."/>
            <person name="Liu Z.J."/>
        </authorList>
    </citation>
    <scope>NUCLEOTIDE SEQUENCE [LARGE SCALE GENOMIC DNA]</scope>
    <source>
        <strain evidence="8">cv. Shenzhen</strain>
        <tissue evidence="7">Stem</tissue>
    </source>
</reference>
<dbReference type="UniPathway" id="UPA00143"/>
<dbReference type="Proteomes" id="UP000236161">
    <property type="component" value="Unassembled WGS sequence"/>
</dbReference>
<name>A0A2I0AN67_9ASPA</name>
<sequence>MMAAKADDRGGGGRACRFYRRDNEWFCSTGLRSDIVVEVEGILFHLHKFPLISKCGRIAKVASENTNEDTHHILLRCPGGPDGFYIAARFCYAAQVELTPQNIVMVYCTAEFLEMTEEYDEDNLLMRAESFIRRIILRSWKECILALQSTQNHIPEAENLPVVQKCFNALSMMACTDPSLFGCSTMLYGSLQSPGGSILWNGINTGAKIQSIESDWWFEDVSGLNIPMFGKAMEVMNKRGVRQENIVSAIVYYARKYVPGLDWRQSGQGGRSRGLASLSMTPASVDQKAIVENIVELLPEKKGKSYCRFLLGLLRVSIILNANQSCRESLEKKIGMQLNYATLDGLLVPNFSRSDNLYDTDCVERMIKHFLSFQLLNVASFSPTSSDPAVFSSPIHISHTAKLVDNYLAEVAPDLNLKPQNMQSLMEAFPESLRPLDDGMYRALDIYLKEHPWLPENERVQLCSVINWGRLSIDACTHASQNERLPLRVVLQVLFFEQLQLRAAISNCLNISDNDNNLAMTASTANEMAGDIQQREGWVSVVRENRHLRVDMELIQSKVRELEQEFVRIKQTMSKVNDKGHALINTRLSSISRNLGCFPVSQIDDANTDVIESAGPSPRRSSEKPHHVLRITQ</sequence>
<dbReference type="PANTHER" id="PTHR32370">
    <property type="entry name" value="OS12G0117600 PROTEIN"/>
    <property type="match status" value="1"/>
</dbReference>
<dbReference type="PROSITE" id="PS51649">
    <property type="entry name" value="NPH3"/>
    <property type="match status" value="1"/>
</dbReference>
<dbReference type="GO" id="GO:0016567">
    <property type="term" value="P:protein ubiquitination"/>
    <property type="evidence" value="ECO:0007669"/>
    <property type="project" value="UniProtKB-UniPathway"/>
</dbReference>
<dbReference type="Pfam" id="PF03000">
    <property type="entry name" value="NPH3"/>
    <property type="match status" value="1"/>
</dbReference>
<evidence type="ECO:0000256" key="3">
    <source>
        <dbReference type="PROSITE-ProRule" id="PRU00982"/>
    </source>
</evidence>
<feature type="coiled-coil region" evidence="4">
    <location>
        <begin position="545"/>
        <end position="579"/>
    </location>
</feature>
<feature type="domain" description="NPH3" evidence="6">
    <location>
        <begin position="215"/>
        <end position="500"/>
    </location>
</feature>
<evidence type="ECO:0000313" key="7">
    <source>
        <dbReference type="EMBL" id="PKA56935.1"/>
    </source>
</evidence>
<dbReference type="EMBL" id="KZ451969">
    <property type="protein sequence ID" value="PKA56935.1"/>
    <property type="molecule type" value="Genomic_DNA"/>
</dbReference>
<gene>
    <name evidence="7" type="ORF">AXF42_Ash002238</name>
</gene>
<dbReference type="AlphaFoldDB" id="A0A2I0AN67"/>
<evidence type="ECO:0000256" key="2">
    <source>
        <dbReference type="ARBA" id="ARBA00022786"/>
    </source>
</evidence>
<dbReference type="InterPro" id="IPR027356">
    <property type="entry name" value="NPH3_dom"/>
</dbReference>
<proteinExistence type="inferred from homology"/>
<evidence type="ECO:0000256" key="5">
    <source>
        <dbReference type="SAM" id="MobiDB-lite"/>
    </source>
</evidence>
<keyword evidence="2" id="KW-0833">Ubl conjugation pathway</keyword>
<evidence type="ECO:0000313" key="8">
    <source>
        <dbReference type="Proteomes" id="UP000236161"/>
    </source>
</evidence>
<comment type="similarity">
    <text evidence="3">Belongs to the NPH3 family.</text>
</comment>
<evidence type="ECO:0000256" key="1">
    <source>
        <dbReference type="ARBA" id="ARBA00004906"/>
    </source>
</evidence>
<dbReference type="SUPFAM" id="SSF54695">
    <property type="entry name" value="POZ domain"/>
    <property type="match status" value="1"/>
</dbReference>
<keyword evidence="8" id="KW-1185">Reference proteome</keyword>
<dbReference type="InterPro" id="IPR043454">
    <property type="entry name" value="NPH3/RPT2-like"/>
</dbReference>
<comment type="pathway">
    <text evidence="1">Protein modification; protein ubiquitination.</text>
</comment>